<dbReference type="InterPro" id="IPR036188">
    <property type="entry name" value="FAD/NAD-bd_sf"/>
</dbReference>
<evidence type="ECO:0000256" key="1">
    <source>
        <dbReference type="ARBA" id="ARBA00005179"/>
    </source>
</evidence>
<evidence type="ECO:0000313" key="9">
    <source>
        <dbReference type="Proteomes" id="UP001295740"/>
    </source>
</evidence>
<dbReference type="PRINTS" id="PR00420">
    <property type="entry name" value="RNGMNOXGNASE"/>
</dbReference>
<dbReference type="SUPFAM" id="SSF54373">
    <property type="entry name" value="FAD-linked reductases, C-terminal domain"/>
    <property type="match status" value="1"/>
</dbReference>
<feature type="domain" description="FAD-binding" evidence="6">
    <location>
        <begin position="9"/>
        <end position="359"/>
    </location>
</feature>
<comment type="caution">
    <text evidence="8">The sequence shown here is derived from an EMBL/GenBank/DDBJ whole genome shotgun (WGS) entry which is preliminary data.</text>
</comment>
<evidence type="ECO:0000313" key="8">
    <source>
        <dbReference type="EMBL" id="CAJ2510905.1"/>
    </source>
</evidence>
<dbReference type="Proteomes" id="UP001295740">
    <property type="component" value="Unassembled WGS sequence"/>
</dbReference>
<accession>A0AAI8VUJ1</accession>
<keyword evidence="5" id="KW-0560">Oxidoreductase</keyword>
<dbReference type="InterPro" id="IPR012941">
    <property type="entry name" value="Phe_hydrox_C_dim_dom"/>
</dbReference>
<dbReference type="GO" id="GO:0016709">
    <property type="term" value="F:oxidoreductase activity, acting on paired donors, with incorporation or reduction of molecular oxygen, NAD(P)H as one donor, and incorporation of one atom of oxygen"/>
    <property type="evidence" value="ECO:0007669"/>
    <property type="project" value="UniProtKB-ARBA"/>
</dbReference>
<evidence type="ECO:0000256" key="2">
    <source>
        <dbReference type="ARBA" id="ARBA00007801"/>
    </source>
</evidence>
<dbReference type="InterPro" id="IPR036249">
    <property type="entry name" value="Thioredoxin-like_sf"/>
</dbReference>
<dbReference type="NCBIfam" id="NF006144">
    <property type="entry name" value="PRK08294.1"/>
    <property type="match status" value="1"/>
</dbReference>
<comment type="pathway">
    <text evidence="1">Secondary metabolite biosynthesis.</text>
</comment>
<sequence>MAAHAEKIETDVVICGSGSAGICAAVWLAQAGIDFHILEQRSGPLAAGQADGVQCRTVEIFDSMGIAEELLRESYHVNELTFWSMDEKLGRIKRTSRAPDTPVGISHQPHVILNQARINGLLLSKMHAFAPDQQIDYDHTVTNVVAGDASSPVEVHATHQGHAKVFKAKYVIGCDGAHSKVRRSLGIAMEGDSTDAIWGVMDSIPRTDFPDIRRKVTLHTPHGATVIIPREGGRMARFYLQVPPGTNREAVTLESLQALAKSIFQGYQMDFAETMWFSAYPIGQRLASSFSAADGRIFLAGDACHTHSPKAGQGMNVSLQDGHNIGWKLAQVLRGRAPAELMTTYVLERQKVASDLIAFDKMLTALYHDAEHDPTAAQRFQEAFLKSARYMAGFTGTYQDSMVTSMSRSNQALAKSIAVGMRLPNARVVRHCDALSMDFQKAFPADNRWRIVVFIGDLQQPQSSAKLLKVADFLTSSTGPIPGSASEHGDPDEFIETLLVIAGNITKVEIQDLPEVFRPVTGKYKIHDLYKVYVDDFGCDDRHGQAYEAYGISPEEGAVVVVRPDQYVSSVTSLEDHQTISDFFSGLSVRE</sequence>
<dbReference type="Gene3D" id="3.50.50.60">
    <property type="entry name" value="FAD/NAD(P)-binding domain"/>
    <property type="match status" value="1"/>
</dbReference>
<dbReference type="InterPro" id="IPR038220">
    <property type="entry name" value="PHOX_C_sf"/>
</dbReference>
<evidence type="ECO:0000259" key="6">
    <source>
        <dbReference type="Pfam" id="PF01494"/>
    </source>
</evidence>
<proteinExistence type="inferred from homology"/>
<evidence type="ECO:0000256" key="3">
    <source>
        <dbReference type="ARBA" id="ARBA00022630"/>
    </source>
</evidence>
<keyword evidence="4" id="KW-0274">FAD</keyword>
<keyword evidence="3" id="KW-0285">Flavoprotein</keyword>
<evidence type="ECO:0000259" key="7">
    <source>
        <dbReference type="Pfam" id="PF07976"/>
    </source>
</evidence>
<keyword evidence="9" id="KW-1185">Reference proteome</keyword>
<comment type="similarity">
    <text evidence="2">Belongs to the PheA/TfdB FAD monooxygenase family.</text>
</comment>
<dbReference type="Pfam" id="PF07976">
    <property type="entry name" value="Phe_hydrox_dim"/>
    <property type="match status" value="1"/>
</dbReference>
<dbReference type="EMBL" id="CAUWAG010000018">
    <property type="protein sequence ID" value="CAJ2510905.1"/>
    <property type="molecule type" value="Genomic_DNA"/>
</dbReference>
<gene>
    <name evidence="8" type="ORF">KHLLAP_LOCUS11373</name>
</gene>
<organism evidence="8 9">
    <name type="scientific">Anthostomella pinea</name>
    <dbReference type="NCBI Taxonomy" id="933095"/>
    <lineage>
        <taxon>Eukaryota</taxon>
        <taxon>Fungi</taxon>
        <taxon>Dikarya</taxon>
        <taxon>Ascomycota</taxon>
        <taxon>Pezizomycotina</taxon>
        <taxon>Sordariomycetes</taxon>
        <taxon>Xylariomycetidae</taxon>
        <taxon>Xylariales</taxon>
        <taxon>Xylariaceae</taxon>
        <taxon>Anthostomella</taxon>
    </lineage>
</organism>
<dbReference type="AlphaFoldDB" id="A0AAI8VUJ1"/>
<name>A0AAI8VUJ1_9PEZI</name>
<dbReference type="PANTHER" id="PTHR43004:SF10">
    <property type="entry name" value="2-MONOOXYGENASE, PUTATIVE (AFU_ORTHOLOGUE AFUA_6G11480)-RELATED"/>
    <property type="match status" value="1"/>
</dbReference>
<evidence type="ECO:0000256" key="4">
    <source>
        <dbReference type="ARBA" id="ARBA00022827"/>
    </source>
</evidence>
<dbReference type="CDD" id="cd02979">
    <property type="entry name" value="PHOX_C"/>
    <property type="match status" value="1"/>
</dbReference>
<dbReference type="SUPFAM" id="SSF51905">
    <property type="entry name" value="FAD/NAD(P)-binding domain"/>
    <property type="match status" value="1"/>
</dbReference>
<dbReference type="GO" id="GO:0071949">
    <property type="term" value="F:FAD binding"/>
    <property type="evidence" value="ECO:0007669"/>
    <property type="project" value="InterPro"/>
</dbReference>
<evidence type="ECO:0000256" key="5">
    <source>
        <dbReference type="ARBA" id="ARBA00023002"/>
    </source>
</evidence>
<dbReference type="Gene3D" id="3.40.30.20">
    <property type="match status" value="1"/>
</dbReference>
<dbReference type="PANTHER" id="PTHR43004">
    <property type="entry name" value="TRK SYSTEM POTASSIUM UPTAKE PROTEIN"/>
    <property type="match status" value="1"/>
</dbReference>
<dbReference type="InterPro" id="IPR002938">
    <property type="entry name" value="FAD-bd"/>
</dbReference>
<dbReference type="InterPro" id="IPR050641">
    <property type="entry name" value="RIFMO-like"/>
</dbReference>
<feature type="domain" description="Phenol hydroxylase-like C-terminal dimerisation" evidence="7">
    <location>
        <begin position="397"/>
        <end position="589"/>
    </location>
</feature>
<dbReference type="Gene3D" id="3.30.9.10">
    <property type="entry name" value="D-Amino Acid Oxidase, subunit A, domain 2"/>
    <property type="match status" value="1"/>
</dbReference>
<reference evidence="8" key="1">
    <citation type="submission" date="2023-10" db="EMBL/GenBank/DDBJ databases">
        <authorList>
            <person name="Hackl T."/>
        </authorList>
    </citation>
    <scope>NUCLEOTIDE SEQUENCE</scope>
</reference>
<dbReference type="SUPFAM" id="SSF52833">
    <property type="entry name" value="Thioredoxin-like"/>
    <property type="match status" value="1"/>
</dbReference>
<protein>
    <submittedName>
        <fullName evidence="8">Uu.00g065300.m01.CDS01</fullName>
    </submittedName>
</protein>
<dbReference type="Pfam" id="PF01494">
    <property type="entry name" value="FAD_binding_3"/>
    <property type="match status" value="1"/>
</dbReference>